<organism evidence="7">
    <name type="scientific">Cacopsylla melanoneura</name>
    <dbReference type="NCBI Taxonomy" id="428564"/>
    <lineage>
        <taxon>Eukaryota</taxon>
        <taxon>Metazoa</taxon>
        <taxon>Ecdysozoa</taxon>
        <taxon>Arthropoda</taxon>
        <taxon>Hexapoda</taxon>
        <taxon>Insecta</taxon>
        <taxon>Pterygota</taxon>
        <taxon>Neoptera</taxon>
        <taxon>Paraneoptera</taxon>
        <taxon>Hemiptera</taxon>
        <taxon>Sternorrhyncha</taxon>
        <taxon>Psylloidea</taxon>
        <taxon>Psyllidae</taxon>
        <taxon>Psyllinae</taxon>
        <taxon>Cacopsylla</taxon>
    </lineage>
</organism>
<comment type="similarity">
    <text evidence="1 4">Belongs to the insulin family.</text>
</comment>
<evidence type="ECO:0000256" key="2">
    <source>
        <dbReference type="ARBA" id="ARBA00022685"/>
    </source>
</evidence>
<evidence type="ECO:0000259" key="6">
    <source>
        <dbReference type="SMART" id="SM00078"/>
    </source>
</evidence>
<sequence>MTKGLPQKVFLCTILYALLTLTSGNPPPSMLSHKSTKIRACGSDLTRKLHLECARHQNKAGKRNYETDNKLEDVRDYNNKDMDEIQDPLTLLQSIDLSEGEEVTSKDLDYLIYYYSPRYIRLRRSYYNSRGGGIVTECCHQACTLDTLLDYCP</sequence>
<keyword evidence="3 5" id="KW-0732">Signal</keyword>
<dbReference type="PIRSF" id="PIRSF018431">
    <property type="entry name" value="Molluscan_insulin_rel_peptide"/>
    <property type="match status" value="1"/>
</dbReference>
<dbReference type="InterPro" id="IPR016179">
    <property type="entry name" value="Insulin-like"/>
</dbReference>
<reference evidence="7" key="1">
    <citation type="submission" date="2021-05" db="EMBL/GenBank/DDBJ databases">
        <authorList>
            <person name="Alioto T."/>
            <person name="Alioto T."/>
            <person name="Gomez Garrido J."/>
        </authorList>
    </citation>
    <scope>NUCLEOTIDE SEQUENCE</scope>
</reference>
<dbReference type="EMBL" id="HBUF01265116">
    <property type="protein sequence ID" value="CAG6683937.1"/>
    <property type="molecule type" value="Transcribed_RNA"/>
</dbReference>
<evidence type="ECO:0000256" key="4">
    <source>
        <dbReference type="RuleBase" id="RU000406"/>
    </source>
</evidence>
<dbReference type="PRINTS" id="PR00276">
    <property type="entry name" value="INSULINFAMLY"/>
</dbReference>
<accession>A0A8D8QPE3</accession>
<evidence type="ECO:0000256" key="3">
    <source>
        <dbReference type="ARBA" id="ARBA00022729"/>
    </source>
</evidence>
<evidence type="ECO:0000256" key="1">
    <source>
        <dbReference type="ARBA" id="ARBA00009034"/>
    </source>
</evidence>
<dbReference type="SUPFAM" id="SSF56994">
    <property type="entry name" value="Insulin-like"/>
    <property type="match status" value="1"/>
</dbReference>
<dbReference type="InterPro" id="IPR022353">
    <property type="entry name" value="Insulin_CS"/>
</dbReference>
<dbReference type="Pfam" id="PF00049">
    <property type="entry name" value="Insulin"/>
    <property type="match status" value="1"/>
</dbReference>
<name>A0A8D8QPE3_9HEMI</name>
<evidence type="ECO:0000256" key="5">
    <source>
        <dbReference type="SAM" id="SignalP"/>
    </source>
</evidence>
<dbReference type="AlphaFoldDB" id="A0A8D8QPE3"/>
<dbReference type="InterPro" id="IPR036438">
    <property type="entry name" value="Insulin-like_sf"/>
</dbReference>
<evidence type="ECO:0000313" key="7">
    <source>
        <dbReference type="EMBL" id="CAG6635783.1"/>
    </source>
</evidence>
<protein>
    <recommendedName>
        <fullName evidence="6">Insulin-like domain-containing protein</fullName>
    </recommendedName>
</protein>
<dbReference type="EMBL" id="HBUF01091340">
    <property type="protein sequence ID" value="CAG6635783.1"/>
    <property type="molecule type" value="Transcribed_RNA"/>
</dbReference>
<dbReference type="PROSITE" id="PS00262">
    <property type="entry name" value="INSULIN"/>
    <property type="match status" value="1"/>
</dbReference>
<dbReference type="GO" id="GO:0005179">
    <property type="term" value="F:hormone activity"/>
    <property type="evidence" value="ECO:0007669"/>
    <property type="project" value="InterPro"/>
</dbReference>
<dbReference type="SMART" id="SM00078">
    <property type="entry name" value="IlGF"/>
    <property type="match status" value="1"/>
</dbReference>
<feature type="chain" id="PRO_5035703513" description="Insulin-like domain-containing protein" evidence="5">
    <location>
        <begin position="25"/>
        <end position="153"/>
    </location>
</feature>
<keyword evidence="4" id="KW-0964">Secreted</keyword>
<dbReference type="CDD" id="cd04366">
    <property type="entry name" value="IlGF_insulin_bombyxin_like"/>
    <property type="match status" value="1"/>
</dbReference>
<comment type="subcellular location">
    <subcellularLocation>
        <location evidence="4">Secreted</location>
    </subcellularLocation>
</comment>
<dbReference type="InterPro" id="IPR022352">
    <property type="entry name" value="Ins/IGF/rlx"/>
</dbReference>
<dbReference type="GO" id="GO:0005576">
    <property type="term" value="C:extracellular region"/>
    <property type="evidence" value="ECO:0007669"/>
    <property type="project" value="UniProtKB-SubCell"/>
</dbReference>
<feature type="signal peptide" evidence="5">
    <location>
        <begin position="1"/>
        <end position="24"/>
    </location>
</feature>
<feature type="domain" description="Insulin-like" evidence="6">
    <location>
        <begin position="38"/>
        <end position="152"/>
    </location>
</feature>
<keyword evidence="2" id="KW-0165">Cleavage on pair of basic residues</keyword>
<dbReference type="Gene3D" id="1.10.100.10">
    <property type="entry name" value="Insulin-like"/>
    <property type="match status" value="1"/>
</dbReference>
<proteinExistence type="inferred from homology"/>